<evidence type="ECO:0000313" key="2">
    <source>
        <dbReference type="EMBL" id="QSQ07862.1"/>
    </source>
</evidence>
<evidence type="ECO:0000313" key="3">
    <source>
        <dbReference type="Proteomes" id="UP000662904"/>
    </source>
</evidence>
<reference evidence="2" key="1">
    <citation type="submission" date="2020-07" db="EMBL/GenBank/DDBJ databases">
        <title>Koleobacter methoxysyntrophicus gen. nov., sp. nov., a novel anaerobic bacterium isolated from deep subsurface oil field and proposal of Koleobacterales ord. nov. in the phylum Firmicutes.</title>
        <authorList>
            <person name="Sakamoto S."/>
            <person name="Tamaki H."/>
        </authorList>
    </citation>
    <scope>NUCLEOTIDE SEQUENCE</scope>
    <source>
        <strain evidence="2">NRmbB1</strain>
    </source>
</reference>
<dbReference type="InterPro" id="IPR000551">
    <property type="entry name" value="MerR-type_HTH_dom"/>
</dbReference>
<accession>A0A8A0RIZ0</accession>
<gene>
    <name evidence="2" type="ORF">H0A61_00179</name>
</gene>
<dbReference type="EMBL" id="CP059066">
    <property type="protein sequence ID" value="QSQ07862.1"/>
    <property type="molecule type" value="Genomic_DNA"/>
</dbReference>
<sequence>MEIKRYTLKEVADMCDVKAENLYKWLRRLGLQVEKVEGKLSFTDTDILVINKIVELKNEGLTIKEIEEQLKPGKFTLTKDDALKLALQENAATLKQIAEEVNFQRELLYEQNKTVAVLEHKLEELTTARQKPPWWKKILGD</sequence>
<dbReference type="Pfam" id="PF13411">
    <property type="entry name" value="MerR_1"/>
    <property type="match status" value="1"/>
</dbReference>
<evidence type="ECO:0000259" key="1">
    <source>
        <dbReference type="Pfam" id="PF13411"/>
    </source>
</evidence>
<dbReference type="RefSeq" id="WP_206708111.1">
    <property type="nucleotide sequence ID" value="NZ_CP059066.1"/>
</dbReference>
<dbReference type="Gene3D" id="1.10.1660.10">
    <property type="match status" value="1"/>
</dbReference>
<organism evidence="2 3">
    <name type="scientific">Koleobacter methoxysyntrophicus</name>
    <dbReference type="NCBI Taxonomy" id="2751313"/>
    <lineage>
        <taxon>Bacteria</taxon>
        <taxon>Bacillati</taxon>
        <taxon>Bacillota</taxon>
        <taxon>Clostridia</taxon>
        <taxon>Koleobacterales</taxon>
        <taxon>Koleobacteraceae</taxon>
        <taxon>Koleobacter</taxon>
    </lineage>
</organism>
<dbReference type="InterPro" id="IPR009061">
    <property type="entry name" value="DNA-bd_dom_put_sf"/>
</dbReference>
<dbReference type="SUPFAM" id="SSF46955">
    <property type="entry name" value="Putative DNA-binding domain"/>
    <property type="match status" value="1"/>
</dbReference>
<dbReference type="Proteomes" id="UP000662904">
    <property type="component" value="Chromosome"/>
</dbReference>
<dbReference type="GO" id="GO:0003677">
    <property type="term" value="F:DNA binding"/>
    <property type="evidence" value="ECO:0007669"/>
    <property type="project" value="InterPro"/>
</dbReference>
<proteinExistence type="predicted"/>
<feature type="domain" description="HTH merR-type" evidence="1">
    <location>
        <begin position="6"/>
        <end position="69"/>
    </location>
</feature>
<dbReference type="GO" id="GO:0006355">
    <property type="term" value="P:regulation of DNA-templated transcription"/>
    <property type="evidence" value="ECO:0007669"/>
    <property type="project" value="InterPro"/>
</dbReference>
<name>A0A8A0RIZ0_9FIRM</name>
<keyword evidence="3" id="KW-1185">Reference proteome</keyword>
<dbReference type="KEGG" id="kme:H0A61_00179"/>
<protein>
    <recommendedName>
        <fullName evidence="1">HTH merR-type domain-containing protein</fullName>
    </recommendedName>
</protein>
<dbReference type="AlphaFoldDB" id="A0A8A0RIZ0"/>